<dbReference type="GO" id="GO:0003700">
    <property type="term" value="F:DNA-binding transcription factor activity"/>
    <property type="evidence" value="ECO:0007669"/>
    <property type="project" value="TreeGrafter"/>
</dbReference>
<dbReference type="PANTHER" id="PTHR30055:SF234">
    <property type="entry name" value="HTH-TYPE TRANSCRIPTIONAL REGULATOR BETI"/>
    <property type="match status" value="1"/>
</dbReference>
<evidence type="ECO:0000313" key="7">
    <source>
        <dbReference type="Proteomes" id="UP000579647"/>
    </source>
</evidence>
<evidence type="ECO:0000313" key="6">
    <source>
        <dbReference type="EMBL" id="MBB5492398.1"/>
    </source>
</evidence>
<organism evidence="6 7">
    <name type="scientific">Nocardiopsis metallicus</name>
    <dbReference type="NCBI Taxonomy" id="179819"/>
    <lineage>
        <taxon>Bacteria</taxon>
        <taxon>Bacillati</taxon>
        <taxon>Actinomycetota</taxon>
        <taxon>Actinomycetes</taxon>
        <taxon>Streptosporangiales</taxon>
        <taxon>Nocardiopsidaceae</taxon>
        <taxon>Nocardiopsis</taxon>
    </lineage>
</organism>
<keyword evidence="3" id="KW-0804">Transcription</keyword>
<keyword evidence="1" id="KW-0805">Transcription regulation</keyword>
<evidence type="ECO:0000259" key="5">
    <source>
        <dbReference type="PROSITE" id="PS50977"/>
    </source>
</evidence>
<name>A0A840WQK1_9ACTN</name>
<keyword evidence="7" id="KW-1185">Reference proteome</keyword>
<keyword evidence="2 4" id="KW-0238">DNA-binding</keyword>
<dbReference type="PROSITE" id="PS50977">
    <property type="entry name" value="HTH_TETR_2"/>
    <property type="match status" value="1"/>
</dbReference>
<evidence type="ECO:0000256" key="3">
    <source>
        <dbReference type="ARBA" id="ARBA00023163"/>
    </source>
</evidence>
<dbReference type="Pfam" id="PF00440">
    <property type="entry name" value="TetR_N"/>
    <property type="match status" value="1"/>
</dbReference>
<dbReference type="Gene3D" id="1.10.357.10">
    <property type="entry name" value="Tetracycline Repressor, domain 2"/>
    <property type="match status" value="1"/>
</dbReference>
<dbReference type="PANTHER" id="PTHR30055">
    <property type="entry name" value="HTH-TYPE TRANSCRIPTIONAL REGULATOR RUTR"/>
    <property type="match status" value="1"/>
</dbReference>
<feature type="domain" description="HTH tetR-type" evidence="5">
    <location>
        <begin position="16"/>
        <end position="76"/>
    </location>
</feature>
<dbReference type="PRINTS" id="PR00455">
    <property type="entry name" value="HTHTETR"/>
</dbReference>
<dbReference type="RefSeq" id="WP_184365864.1">
    <property type="nucleotide sequence ID" value="NZ_BAAAKM010000050.1"/>
</dbReference>
<evidence type="ECO:0000256" key="1">
    <source>
        <dbReference type="ARBA" id="ARBA00023015"/>
    </source>
</evidence>
<evidence type="ECO:0000256" key="4">
    <source>
        <dbReference type="PROSITE-ProRule" id="PRU00335"/>
    </source>
</evidence>
<evidence type="ECO:0000256" key="2">
    <source>
        <dbReference type="ARBA" id="ARBA00023125"/>
    </source>
</evidence>
<reference evidence="6 7" key="1">
    <citation type="submission" date="2020-08" db="EMBL/GenBank/DDBJ databases">
        <title>Sequencing the genomes of 1000 actinobacteria strains.</title>
        <authorList>
            <person name="Klenk H.-P."/>
        </authorList>
    </citation>
    <scope>NUCLEOTIDE SEQUENCE [LARGE SCALE GENOMIC DNA]</scope>
    <source>
        <strain evidence="6 7">DSM 44598</strain>
    </source>
</reference>
<dbReference type="InterPro" id="IPR001647">
    <property type="entry name" value="HTH_TetR"/>
</dbReference>
<dbReference type="GO" id="GO:0000976">
    <property type="term" value="F:transcription cis-regulatory region binding"/>
    <property type="evidence" value="ECO:0007669"/>
    <property type="project" value="TreeGrafter"/>
</dbReference>
<protein>
    <submittedName>
        <fullName evidence="6">AcrR family transcriptional regulator</fullName>
    </submittedName>
</protein>
<proteinExistence type="predicted"/>
<dbReference type="Proteomes" id="UP000579647">
    <property type="component" value="Unassembled WGS sequence"/>
</dbReference>
<accession>A0A840WQK1</accession>
<dbReference type="InterPro" id="IPR009057">
    <property type="entry name" value="Homeodomain-like_sf"/>
</dbReference>
<dbReference type="AlphaFoldDB" id="A0A840WQK1"/>
<dbReference type="SUPFAM" id="SSF46689">
    <property type="entry name" value="Homeodomain-like"/>
    <property type="match status" value="1"/>
</dbReference>
<sequence length="223" mass="23891">MDDGQTRKRRPRSTAARTRQHLLDTAAEVMERLGLANATTKEIARASGYSEATLYKHFADKSELFLEVLRHRFPTFAADLAALPERVGRDGVRDTLVGIVLGAVPFFRHGSPMLGSLFAEPDLLRRHREGLSAHGAGPLNVNRAVAAYLAAERDLGRVDSRTDPDAAAALLVGACFQRGFFEAFSQGTGDLPPLDRFAADLVEALAVVASDEPGGRAGSGGHS</sequence>
<gene>
    <name evidence="6" type="ORF">HNR07_003535</name>
</gene>
<comment type="caution">
    <text evidence="6">The sequence shown here is derived from an EMBL/GenBank/DDBJ whole genome shotgun (WGS) entry which is preliminary data.</text>
</comment>
<feature type="DNA-binding region" description="H-T-H motif" evidence="4">
    <location>
        <begin position="39"/>
        <end position="58"/>
    </location>
</feature>
<dbReference type="EMBL" id="JACHDO010000001">
    <property type="protein sequence ID" value="MBB5492398.1"/>
    <property type="molecule type" value="Genomic_DNA"/>
</dbReference>
<dbReference type="InterPro" id="IPR050109">
    <property type="entry name" value="HTH-type_TetR-like_transc_reg"/>
</dbReference>